<dbReference type="Gene3D" id="3.50.30.30">
    <property type="match status" value="1"/>
</dbReference>
<proteinExistence type="inferred from homology"/>
<dbReference type="PANTHER" id="PTHR43806">
    <property type="entry name" value="PEPTIDASE S8"/>
    <property type="match status" value="1"/>
</dbReference>
<evidence type="ECO:0000256" key="2">
    <source>
        <dbReference type="ARBA" id="ARBA00022512"/>
    </source>
</evidence>
<feature type="active site" description="Charge relay system" evidence="8 9">
    <location>
        <position position="199"/>
    </location>
</feature>
<keyword evidence="3" id="KW-0964">Secreted</keyword>
<dbReference type="GO" id="GO:0005615">
    <property type="term" value="C:extracellular space"/>
    <property type="evidence" value="ECO:0007669"/>
    <property type="project" value="TreeGrafter"/>
</dbReference>
<dbReference type="Gene3D" id="3.40.50.200">
    <property type="entry name" value="Peptidase S8/S53 domain"/>
    <property type="match status" value="2"/>
</dbReference>
<dbReference type="InterPro" id="IPR003137">
    <property type="entry name" value="PA_domain"/>
</dbReference>
<evidence type="ECO:0000256" key="4">
    <source>
        <dbReference type="ARBA" id="ARBA00022670"/>
    </source>
</evidence>
<evidence type="ECO:0000256" key="9">
    <source>
        <dbReference type="PROSITE-ProRule" id="PRU01240"/>
    </source>
</evidence>
<evidence type="ECO:0000259" key="14">
    <source>
        <dbReference type="Pfam" id="PF06280"/>
    </source>
</evidence>
<feature type="active site" description="Charge relay system" evidence="8 9">
    <location>
        <position position="566"/>
    </location>
</feature>
<feature type="chain" id="PRO_5015690650" description="Peptidase S8/S53 domain-containing protein" evidence="11">
    <location>
        <begin position="23"/>
        <end position="956"/>
    </location>
</feature>
<dbReference type="EMBL" id="PJQD01000019">
    <property type="protein sequence ID" value="POY75116.1"/>
    <property type="molecule type" value="Genomic_DNA"/>
</dbReference>
<comment type="caution">
    <text evidence="15">The sequence shown here is derived from an EMBL/GenBank/DDBJ whole genome shotgun (WGS) entry which is preliminary data.</text>
</comment>
<feature type="active site" description="Charge relay system" evidence="8 9">
    <location>
        <position position="249"/>
    </location>
</feature>
<dbReference type="GO" id="GO:0006508">
    <property type="term" value="P:proteolysis"/>
    <property type="evidence" value="ECO:0007669"/>
    <property type="project" value="UniProtKB-KW"/>
</dbReference>
<gene>
    <name evidence="15" type="ORF">BMF94_1746</name>
</gene>
<dbReference type="Proteomes" id="UP000237144">
    <property type="component" value="Unassembled WGS sequence"/>
</dbReference>
<keyword evidence="2" id="KW-0134">Cell wall</keyword>
<dbReference type="Gene3D" id="2.60.40.1710">
    <property type="entry name" value="Subtilisin-like superfamily"/>
    <property type="match status" value="1"/>
</dbReference>
<evidence type="ECO:0000259" key="12">
    <source>
        <dbReference type="Pfam" id="PF00082"/>
    </source>
</evidence>
<organism evidence="15 16">
    <name type="scientific">Rhodotorula taiwanensis</name>
    <dbReference type="NCBI Taxonomy" id="741276"/>
    <lineage>
        <taxon>Eukaryota</taxon>
        <taxon>Fungi</taxon>
        <taxon>Dikarya</taxon>
        <taxon>Basidiomycota</taxon>
        <taxon>Pucciniomycotina</taxon>
        <taxon>Microbotryomycetes</taxon>
        <taxon>Sporidiobolales</taxon>
        <taxon>Sporidiobolaceae</taxon>
        <taxon>Rhodotorula</taxon>
    </lineage>
</organism>
<dbReference type="InterPro" id="IPR036852">
    <property type="entry name" value="Peptidase_S8/S53_dom_sf"/>
</dbReference>
<dbReference type="GO" id="GO:0016020">
    <property type="term" value="C:membrane"/>
    <property type="evidence" value="ECO:0007669"/>
    <property type="project" value="InterPro"/>
</dbReference>
<evidence type="ECO:0000256" key="7">
    <source>
        <dbReference type="ARBA" id="ARBA00022825"/>
    </source>
</evidence>
<dbReference type="InterPro" id="IPR000209">
    <property type="entry name" value="Peptidase_S8/S53_dom"/>
</dbReference>
<reference evidence="15 16" key="1">
    <citation type="journal article" date="2018" name="Front. Microbiol.">
        <title>Prospects for Fungal Bioremediation of Acidic Radioactive Waste Sites: Characterization and Genome Sequence of Rhodotorula taiwanensis MD1149.</title>
        <authorList>
            <person name="Tkavc R."/>
            <person name="Matrosova V.Y."/>
            <person name="Grichenko O.E."/>
            <person name="Gostincar C."/>
            <person name="Volpe R.P."/>
            <person name="Klimenkova P."/>
            <person name="Gaidamakova E.K."/>
            <person name="Zhou C.E."/>
            <person name="Stewart B.J."/>
            <person name="Lyman M.G."/>
            <person name="Malfatti S.A."/>
            <person name="Rubinfeld B."/>
            <person name="Courtot M."/>
            <person name="Singh J."/>
            <person name="Dalgard C.L."/>
            <person name="Hamilton T."/>
            <person name="Frey K.G."/>
            <person name="Gunde-Cimerman N."/>
            <person name="Dugan L."/>
            <person name="Daly M.J."/>
        </authorList>
    </citation>
    <scope>NUCLEOTIDE SEQUENCE [LARGE SCALE GENOMIC DNA]</scope>
    <source>
        <strain evidence="15 16">MD1149</strain>
    </source>
</reference>
<dbReference type="InterPro" id="IPR015500">
    <property type="entry name" value="Peptidase_S8_subtilisin-rel"/>
</dbReference>
<dbReference type="InterPro" id="IPR022398">
    <property type="entry name" value="Peptidase_S8_His-AS"/>
</dbReference>
<evidence type="ECO:0000313" key="15">
    <source>
        <dbReference type="EMBL" id="POY75116.1"/>
    </source>
</evidence>
<feature type="domain" description="C5a peptidase/Subtilisin-like protease SBT2-like Fn3-like" evidence="14">
    <location>
        <begin position="643"/>
        <end position="764"/>
    </location>
</feature>
<dbReference type="PROSITE" id="PS00138">
    <property type="entry name" value="SUBTILASE_SER"/>
    <property type="match status" value="1"/>
</dbReference>
<dbReference type="Pfam" id="PF00082">
    <property type="entry name" value="Peptidase_S8"/>
    <property type="match status" value="1"/>
</dbReference>
<dbReference type="InterPro" id="IPR050131">
    <property type="entry name" value="Peptidase_S8_subtilisin-like"/>
</dbReference>
<evidence type="ECO:0000256" key="1">
    <source>
        <dbReference type="ARBA" id="ARBA00011073"/>
    </source>
</evidence>
<keyword evidence="6 9" id="KW-0378">Hydrolase</keyword>
<keyword evidence="16" id="KW-1185">Reference proteome</keyword>
<evidence type="ECO:0000256" key="5">
    <source>
        <dbReference type="ARBA" id="ARBA00022729"/>
    </source>
</evidence>
<evidence type="ECO:0000259" key="13">
    <source>
        <dbReference type="Pfam" id="PF02225"/>
    </source>
</evidence>
<dbReference type="InterPro" id="IPR010435">
    <property type="entry name" value="C5a/SBT2-like_Fn3"/>
</dbReference>
<dbReference type="CDD" id="cd07489">
    <property type="entry name" value="Peptidases_S8_5"/>
    <property type="match status" value="1"/>
</dbReference>
<feature type="domain" description="PA" evidence="13">
    <location>
        <begin position="412"/>
        <end position="462"/>
    </location>
</feature>
<dbReference type="PANTHER" id="PTHR43806:SF66">
    <property type="entry name" value="SERIN ENDOPEPTIDASE"/>
    <property type="match status" value="1"/>
</dbReference>
<feature type="domain" description="Peptidase S8/S53" evidence="12">
    <location>
        <begin position="190"/>
        <end position="601"/>
    </location>
</feature>
<evidence type="ECO:0000313" key="16">
    <source>
        <dbReference type="Proteomes" id="UP000237144"/>
    </source>
</evidence>
<evidence type="ECO:0000256" key="10">
    <source>
        <dbReference type="RuleBase" id="RU003355"/>
    </source>
</evidence>
<sequence length="956" mass="100869">MVRSWLATAAAVAFAWTPVASAFKQGDSNGGDVIPGSFILQVDTTPSTLSKRGMSPFSALEHTLAAVADQGVPYTIRQRFDAVPEAFTGFSLQVGDDVGLDKLASIPGVQRVWPVRRLRLPKDVTTEDYQPVGDATSPAPMLRRGFLRGTRHAHTKRGTDFPPASAYAGDTFYPHIDTGIADLHNRGILGEGVKVGVIDSGVDYSNPILGGCFGPGCHISFGYDFAGDSFNGNNQPNPGPDPYASCTDHGTHVTGIVGALANPYGLSGAAPAATLGHYRVFGCTGDTADDLVLAALQRAHAVDNCDIINLSLGSAVGWLDNTAIQIYQDYLATVGVQVVASAGNDRVEGPFFSESPAAGLTTNAVGATDPVYLPAYYATVLGHPDVPYQAPMPLNVTGQRVLYFTSTNPNVTNDACSPLPASTPDLSDKVVVVKRGTCDFTVKLANVAKAGGRVVLVYNSQGSIVIPQLNVGTSGLQAVGSLRYEDGILLLSYYLQSVRGQVITFAPPAVKPLAPYITDNVSGGMMATYSSYGPTNDLYLFPSISAPGSSILSTVPGGLGIIRGTSMASPLVAGAYALLMSARKSDAMTPVQARALMMSTSVQVPSTFRGSTLDTVTLQGAGQINVQRAVDMRTLVSPPQLLLNDTAFFVPSHTVTLQNLESSSVTYTFSYQNARTIATYNNRYSQVLVSPVPNTISIGGPQVSFSQSKITLPAGGKAEVVVTFTAPRLAYPTIGLLPLYSGFVQINSTVAGSSSSNAYTIPYMGLAGKLSDMPVLDSTSTALGAAVPFIAAGQDIQSGPITYSLSGSQGPPICYFRLAGGTRRLSLDLVDAQYNWDATIPAVQNPAQRLAKRTISARASSGTQPFPERYADVPIIGVIDSPYYWPPRDYLFDGPNPYSDFEIVLNGTYKNSAGTVQQAPLGKTYKVLLRGQRITADPTLSASYDSWLSPPFTLNP</sequence>
<keyword evidence="7 9" id="KW-0720">Serine protease</keyword>
<evidence type="ECO:0000256" key="8">
    <source>
        <dbReference type="PIRSR" id="PIRSR615500-1"/>
    </source>
</evidence>
<dbReference type="Pfam" id="PF06280">
    <property type="entry name" value="fn3_5"/>
    <property type="match status" value="1"/>
</dbReference>
<evidence type="ECO:0000256" key="11">
    <source>
        <dbReference type="SAM" id="SignalP"/>
    </source>
</evidence>
<dbReference type="PRINTS" id="PR00723">
    <property type="entry name" value="SUBTILISIN"/>
</dbReference>
<dbReference type="PROSITE" id="PS51892">
    <property type="entry name" value="SUBTILASE"/>
    <property type="match status" value="1"/>
</dbReference>
<comment type="similarity">
    <text evidence="1 9 10">Belongs to the peptidase S8 family.</text>
</comment>
<dbReference type="SUPFAM" id="SSF52743">
    <property type="entry name" value="Subtilisin-like"/>
    <property type="match status" value="1"/>
</dbReference>
<evidence type="ECO:0000256" key="3">
    <source>
        <dbReference type="ARBA" id="ARBA00022525"/>
    </source>
</evidence>
<dbReference type="SUPFAM" id="SSF52025">
    <property type="entry name" value="PA domain"/>
    <property type="match status" value="1"/>
</dbReference>
<dbReference type="Pfam" id="PF02225">
    <property type="entry name" value="PA"/>
    <property type="match status" value="1"/>
</dbReference>
<protein>
    <recommendedName>
        <fullName evidence="17">Peptidase S8/S53 domain-containing protein</fullName>
    </recommendedName>
</protein>
<dbReference type="OrthoDB" id="206201at2759"/>
<evidence type="ECO:0000256" key="6">
    <source>
        <dbReference type="ARBA" id="ARBA00022801"/>
    </source>
</evidence>
<name>A0A2S5BEB6_9BASI</name>
<dbReference type="InterPro" id="IPR023828">
    <property type="entry name" value="Peptidase_S8_Ser-AS"/>
</dbReference>
<dbReference type="InterPro" id="IPR023827">
    <property type="entry name" value="Peptidase_S8_Asp-AS"/>
</dbReference>
<dbReference type="PROSITE" id="PS00137">
    <property type="entry name" value="SUBTILASE_HIS"/>
    <property type="match status" value="1"/>
</dbReference>
<evidence type="ECO:0008006" key="17">
    <source>
        <dbReference type="Google" id="ProtNLM"/>
    </source>
</evidence>
<dbReference type="InterPro" id="IPR046450">
    <property type="entry name" value="PA_dom_sf"/>
</dbReference>
<keyword evidence="4 9" id="KW-0645">Protease</keyword>
<dbReference type="GO" id="GO:0004252">
    <property type="term" value="F:serine-type endopeptidase activity"/>
    <property type="evidence" value="ECO:0007669"/>
    <property type="project" value="UniProtKB-UniRule"/>
</dbReference>
<dbReference type="PROSITE" id="PS00136">
    <property type="entry name" value="SUBTILASE_ASP"/>
    <property type="match status" value="1"/>
</dbReference>
<dbReference type="InterPro" id="IPR034187">
    <property type="entry name" value="Peptidases_S8_5"/>
</dbReference>
<dbReference type="AlphaFoldDB" id="A0A2S5BEB6"/>
<dbReference type="STRING" id="741276.A0A2S5BEB6"/>
<feature type="signal peptide" evidence="11">
    <location>
        <begin position="1"/>
        <end position="22"/>
    </location>
</feature>
<accession>A0A2S5BEB6</accession>
<keyword evidence="5 11" id="KW-0732">Signal</keyword>